<dbReference type="InterPro" id="IPR003593">
    <property type="entry name" value="AAA+_ATPase"/>
</dbReference>
<evidence type="ECO:0000256" key="1">
    <source>
        <dbReference type="ARBA" id="ARBA00005417"/>
    </source>
</evidence>
<dbReference type="InterPro" id="IPR013563">
    <property type="entry name" value="Oligopep_ABC_C"/>
</dbReference>
<keyword evidence="8" id="KW-1185">Reference proteome</keyword>
<dbReference type="PANTHER" id="PTHR43776:SF7">
    <property type="entry name" value="D,D-DIPEPTIDE TRANSPORT ATP-BINDING PROTEIN DDPF-RELATED"/>
    <property type="match status" value="1"/>
</dbReference>
<feature type="compositionally biased region" description="Polar residues" evidence="5">
    <location>
        <begin position="273"/>
        <end position="282"/>
    </location>
</feature>
<evidence type="ECO:0000256" key="3">
    <source>
        <dbReference type="ARBA" id="ARBA00022741"/>
    </source>
</evidence>
<dbReference type="SUPFAM" id="SSF52540">
    <property type="entry name" value="P-loop containing nucleoside triphosphate hydrolases"/>
    <property type="match status" value="1"/>
</dbReference>
<dbReference type="InterPro" id="IPR017871">
    <property type="entry name" value="ABC_transporter-like_CS"/>
</dbReference>
<comment type="similarity">
    <text evidence="1">Belongs to the ABC transporter superfamily.</text>
</comment>
<dbReference type="RefSeq" id="WP_093460257.1">
    <property type="nucleotide sequence ID" value="NZ_FNST01000002.1"/>
</dbReference>
<dbReference type="InterPro" id="IPR027417">
    <property type="entry name" value="P-loop_NTPase"/>
</dbReference>
<dbReference type="GO" id="GO:0016887">
    <property type="term" value="F:ATP hydrolysis activity"/>
    <property type="evidence" value="ECO:0007669"/>
    <property type="project" value="InterPro"/>
</dbReference>
<name>A0A1H4KID6_STRMJ</name>
<dbReference type="CDD" id="cd03257">
    <property type="entry name" value="ABC_NikE_OppD_transporters"/>
    <property type="match status" value="1"/>
</dbReference>
<dbReference type="GO" id="GO:0055085">
    <property type="term" value="P:transmembrane transport"/>
    <property type="evidence" value="ECO:0007669"/>
    <property type="project" value="UniProtKB-ARBA"/>
</dbReference>
<evidence type="ECO:0000259" key="6">
    <source>
        <dbReference type="PROSITE" id="PS50893"/>
    </source>
</evidence>
<evidence type="ECO:0000313" key="8">
    <source>
        <dbReference type="Proteomes" id="UP000198609"/>
    </source>
</evidence>
<dbReference type="InterPro" id="IPR050319">
    <property type="entry name" value="ABC_transp_ATP-bind"/>
</dbReference>
<gene>
    <name evidence="7" type="ORF">SAMN04490356_0748</name>
</gene>
<dbReference type="EMBL" id="FNST01000002">
    <property type="protein sequence ID" value="SEB58299.1"/>
    <property type="molecule type" value="Genomic_DNA"/>
</dbReference>
<evidence type="ECO:0000313" key="7">
    <source>
        <dbReference type="EMBL" id="SEB58299.1"/>
    </source>
</evidence>
<keyword evidence="2" id="KW-0813">Transport</keyword>
<keyword evidence="3" id="KW-0547">Nucleotide-binding</keyword>
<dbReference type="PROSITE" id="PS00211">
    <property type="entry name" value="ABC_TRANSPORTER_1"/>
    <property type="match status" value="1"/>
</dbReference>
<protein>
    <submittedName>
        <fullName evidence="7">Peptide/nickel transport system ATP-binding protein</fullName>
    </submittedName>
</protein>
<dbReference type="GO" id="GO:0005524">
    <property type="term" value="F:ATP binding"/>
    <property type="evidence" value="ECO:0007669"/>
    <property type="project" value="UniProtKB-KW"/>
</dbReference>
<dbReference type="SMART" id="SM00382">
    <property type="entry name" value="AAA"/>
    <property type="match status" value="1"/>
</dbReference>
<sequence length="282" mass="30691">MSRTDTASAQPLLSAHGIVLDYPQGFRRKPARVLHGVDIDIAEGETLGLVGESGSGKSSLANIVLGFRPPTEGHIRFRGRDITGAGRRERRALSAEIQAVFQDPYSSLNPTRRVGTSIAEPLLLQSSSLSRRDVAARVRDMLVRVGLPSDAADRYPAHFSGGQRQRIAIARALIINPSLVICDEPVSALDLSVQAQILNLLAELQESMGLSYLFIAHDLAVVRFLSHRMAVMHHGRIVETGPAERVYSAPTDPYTRQLLAAVPDPDPDRAPSQRLTVAQDSR</sequence>
<dbReference type="GO" id="GO:0015833">
    <property type="term" value="P:peptide transport"/>
    <property type="evidence" value="ECO:0007669"/>
    <property type="project" value="InterPro"/>
</dbReference>
<dbReference type="Pfam" id="PF08352">
    <property type="entry name" value="oligo_HPY"/>
    <property type="match status" value="1"/>
</dbReference>
<feature type="region of interest" description="Disordered" evidence="5">
    <location>
        <begin position="259"/>
        <end position="282"/>
    </location>
</feature>
<dbReference type="Pfam" id="PF00005">
    <property type="entry name" value="ABC_tran"/>
    <property type="match status" value="1"/>
</dbReference>
<accession>A0A1H4KID6</accession>
<reference evidence="8" key="1">
    <citation type="submission" date="2016-10" db="EMBL/GenBank/DDBJ databases">
        <authorList>
            <person name="Varghese N."/>
            <person name="Submissions S."/>
        </authorList>
    </citation>
    <scope>NUCLEOTIDE SEQUENCE [LARGE SCALE GENOMIC DNA]</scope>
    <source>
        <strain evidence="8">DSM 40318</strain>
    </source>
</reference>
<keyword evidence="4 7" id="KW-0067">ATP-binding</keyword>
<dbReference type="AlphaFoldDB" id="A0A1H4KID6"/>
<dbReference type="PANTHER" id="PTHR43776">
    <property type="entry name" value="TRANSPORT ATP-BINDING PROTEIN"/>
    <property type="match status" value="1"/>
</dbReference>
<proteinExistence type="inferred from homology"/>
<dbReference type="PROSITE" id="PS50893">
    <property type="entry name" value="ABC_TRANSPORTER_2"/>
    <property type="match status" value="1"/>
</dbReference>
<feature type="domain" description="ABC transporter" evidence="6">
    <location>
        <begin position="13"/>
        <end position="259"/>
    </location>
</feature>
<evidence type="ECO:0000256" key="5">
    <source>
        <dbReference type="SAM" id="MobiDB-lite"/>
    </source>
</evidence>
<evidence type="ECO:0000256" key="4">
    <source>
        <dbReference type="ARBA" id="ARBA00022840"/>
    </source>
</evidence>
<dbReference type="InterPro" id="IPR003439">
    <property type="entry name" value="ABC_transporter-like_ATP-bd"/>
</dbReference>
<evidence type="ECO:0000256" key="2">
    <source>
        <dbReference type="ARBA" id="ARBA00022448"/>
    </source>
</evidence>
<organism evidence="7 8">
    <name type="scientific">Streptomyces melanosporofaciens</name>
    <dbReference type="NCBI Taxonomy" id="67327"/>
    <lineage>
        <taxon>Bacteria</taxon>
        <taxon>Bacillati</taxon>
        <taxon>Actinomycetota</taxon>
        <taxon>Actinomycetes</taxon>
        <taxon>Kitasatosporales</taxon>
        <taxon>Streptomycetaceae</taxon>
        <taxon>Streptomyces</taxon>
        <taxon>Streptomyces violaceusniger group</taxon>
    </lineage>
</organism>
<dbReference type="Proteomes" id="UP000198609">
    <property type="component" value="Unassembled WGS sequence"/>
</dbReference>
<dbReference type="Gene3D" id="3.40.50.300">
    <property type="entry name" value="P-loop containing nucleotide triphosphate hydrolases"/>
    <property type="match status" value="1"/>
</dbReference>